<dbReference type="GO" id="GO:0005886">
    <property type="term" value="C:plasma membrane"/>
    <property type="evidence" value="ECO:0007669"/>
    <property type="project" value="TreeGrafter"/>
</dbReference>
<feature type="transmembrane region" description="Helical" evidence="9">
    <location>
        <begin position="943"/>
        <end position="970"/>
    </location>
</feature>
<dbReference type="Gene3D" id="1.25.40.20">
    <property type="entry name" value="Ankyrin repeat-containing domain"/>
    <property type="match status" value="3"/>
</dbReference>
<dbReference type="PANTHER" id="PTHR24186">
    <property type="entry name" value="PROTEIN PHOSPHATASE 1 REGULATORY SUBUNIT"/>
    <property type="match status" value="1"/>
</dbReference>
<dbReference type="Pfam" id="PF12796">
    <property type="entry name" value="Ank_2"/>
    <property type="match status" value="1"/>
</dbReference>
<feature type="compositionally biased region" description="Basic residues" evidence="8">
    <location>
        <begin position="244"/>
        <end position="255"/>
    </location>
</feature>
<dbReference type="Pfam" id="PF00023">
    <property type="entry name" value="Ank"/>
    <property type="match status" value="1"/>
</dbReference>
<dbReference type="Pfam" id="PF13637">
    <property type="entry name" value="Ank_4"/>
    <property type="match status" value="1"/>
</dbReference>
<keyword evidence="6 9" id="KW-0472">Membrane</keyword>
<keyword evidence="2 9" id="KW-0812">Transmembrane</keyword>
<accession>A0A067L9U3</accession>
<feature type="region of interest" description="Disordered" evidence="8">
    <location>
        <begin position="697"/>
        <end position="720"/>
    </location>
</feature>
<evidence type="ECO:0000313" key="11">
    <source>
        <dbReference type="EMBL" id="KDP40884.1"/>
    </source>
</evidence>
<dbReference type="PROSITE" id="PS50088">
    <property type="entry name" value="ANK_REPEAT"/>
    <property type="match status" value="2"/>
</dbReference>
<comment type="subcellular location">
    <subcellularLocation>
        <location evidence="1">Membrane</location>
        <topology evidence="1">Multi-pass membrane protein</topology>
    </subcellularLocation>
</comment>
<dbReference type="Pfam" id="PF13962">
    <property type="entry name" value="PGG"/>
    <property type="match status" value="2"/>
</dbReference>
<dbReference type="InterPro" id="IPR036770">
    <property type="entry name" value="Ankyrin_rpt-contain_sf"/>
</dbReference>
<feature type="compositionally biased region" description="Polar residues" evidence="8">
    <location>
        <begin position="788"/>
        <end position="797"/>
    </location>
</feature>
<organism evidence="11 12">
    <name type="scientific">Jatropha curcas</name>
    <name type="common">Barbados nut</name>
    <dbReference type="NCBI Taxonomy" id="180498"/>
    <lineage>
        <taxon>Eukaryota</taxon>
        <taxon>Viridiplantae</taxon>
        <taxon>Streptophyta</taxon>
        <taxon>Embryophyta</taxon>
        <taxon>Tracheophyta</taxon>
        <taxon>Spermatophyta</taxon>
        <taxon>Magnoliopsida</taxon>
        <taxon>eudicotyledons</taxon>
        <taxon>Gunneridae</taxon>
        <taxon>Pentapetalae</taxon>
        <taxon>rosids</taxon>
        <taxon>fabids</taxon>
        <taxon>Malpighiales</taxon>
        <taxon>Euphorbiaceae</taxon>
        <taxon>Crotonoideae</taxon>
        <taxon>Jatropheae</taxon>
        <taxon>Jatropha</taxon>
    </lineage>
</organism>
<evidence type="ECO:0000313" key="12">
    <source>
        <dbReference type="Proteomes" id="UP000027138"/>
    </source>
</evidence>
<feature type="compositionally biased region" description="Basic and acidic residues" evidence="8">
    <location>
        <begin position="143"/>
        <end position="205"/>
    </location>
</feature>
<feature type="compositionally biased region" description="Polar residues" evidence="8">
    <location>
        <begin position="226"/>
        <end position="238"/>
    </location>
</feature>
<dbReference type="InterPro" id="IPR026961">
    <property type="entry name" value="PGG_dom"/>
</dbReference>
<feature type="repeat" description="ANK" evidence="7">
    <location>
        <begin position="414"/>
        <end position="447"/>
    </location>
</feature>
<feature type="transmembrane region" description="Helical" evidence="9">
    <location>
        <begin position="873"/>
        <end position="897"/>
    </location>
</feature>
<evidence type="ECO:0000256" key="4">
    <source>
        <dbReference type="ARBA" id="ARBA00022989"/>
    </source>
</evidence>
<gene>
    <name evidence="11" type="ORF">JCGZ_24883</name>
</gene>
<dbReference type="PROSITE" id="PS50297">
    <property type="entry name" value="ANK_REP_REGION"/>
    <property type="match status" value="2"/>
</dbReference>
<sequence>MKGNVQFLEEFWKKAPSAFKLLTRDTKQSVFHLSAKQSSASKDSFVFLLQKSSIYHLLYSTDGLGNSVLHLACENNPAIAEYLIKETKINVNALNNEQLTALDMLYRNRFNRGRRVIQTLLNAGGNKGVQILSKTNDVVRATDDDKQVSDFDTKPADDDKQVSDFDTKPADDDKQVSDFDTKPADDDKQVPDFDTKPADHEREADNFDSEPILSPTNNSSHEDQEPNLSHASYSSPQQHLVGERRRRLKAKRNATKQKDKRGSTRKMDFTEDISGLEQIHEEALQNARNTIILVATLIATVTFTAGISPPGGVYQEGIMKGKSTLARTAGFKSSIKFLIFYKLKEMDLNPFESIFRNDIVEFKRIAQQDKRVLERRLPINSDSVLHLASRVGHIELVATIVKLCPDLVAAVNKNQETPLHAACRLGNFEVVTKLLLEIDPLVAAKRNVEKQSAFSLACEEGHLDIVKLMLNLSCLMEHEEDAVYATPLHVAISSGHNDIVNEISQARPNFARKTDKNGFSPLHCASSRGQLRITKMLLSADPDLALQYNNDGFTALHLVVINGYVRILEQFISASPSSLHCLTKKGETIFHLALVEFILTAKVDVHCQNNKGQTALDMIEEIGSRTAKTLIKEMLKTTGLNMSMELPSDKLELEKYFSRSMELPMTDTEKANPEEIQTVEDPKAVLEEKITSLLQFRSKHKSRGKRNPITSLLNQEDDPSYPECLMERMDLPTNLLKHKHLSKSLGRSPALTAEVTSTNGLHKLQSKEKVETEDDSSSEPESLKEAKNTPNNLQQQKHLSEKHRNELANLFTSHRYKRYEVHREAFQNARNTIILVAILIATVTFTAGISPPGGVYQAEAGPLKGKSTVGRTVAFKIFAISNSFALFTSLSIVIVLVSIIPFQRKQLMKLLAITHKLMWVAVSFMVVAFVASIYVILPQGHGTGWLLGAILAISSGTFGIVCFYLGVLITKHWLRKLRWRKENGRKKGLHLEHKKSKQGENLSESTNSDVDSSTSLGYHTY</sequence>
<dbReference type="InterPro" id="IPR002110">
    <property type="entry name" value="Ankyrin_rpt"/>
</dbReference>
<evidence type="ECO:0000256" key="9">
    <source>
        <dbReference type="SAM" id="Phobius"/>
    </source>
</evidence>
<evidence type="ECO:0000259" key="10">
    <source>
        <dbReference type="Pfam" id="PF13962"/>
    </source>
</evidence>
<feature type="region of interest" description="Disordered" evidence="8">
    <location>
        <begin position="143"/>
        <end position="267"/>
    </location>
</feature>
<feature type="region of interest" description="Disordered" evidence="8">
    <location>
        <begin position="741"/>
        <end position="801"/>
    </location>
</feature>
<feature type="transmembrane region" description="Helical" evidence="9">
    <location>
        <begin position="917"/>
        <end position="937"/>
    </location>
</feature>
<reference evidence="11 12" key="1">
    <citation type="journal article" date="2014" name="PLoS ONE">
        <title>Global Analysis of Gene Expression Profiles in Physic Nut (Jatropha curcas L.) Seedlings Exposed to Salt Stress.</title>
        <authorList>
            <person name="Zhang L."/>
            <person name="Zhang C."/>
            <person name="Wu P."/>
            <person name="Chen Y."/>
            <person name="Li M."/>
            <person name="Jiang H."/>
            <person name="Wu G."/>
        </authorList>
    </citation>
    <scope>NUCLEOTIDE SEQUENCE [LARGE SCALE GENOMIC DNA]</scope>
    <source>
        <strain evidence="12">cv. GZQX0401</strain>
        <tissue evidence="11">Young leaves</tissue>
    </source>
</reference>
<keyword evidence="5 7" id="KW-0040">ANK repeat</keyword>
<protein>
    <recommendedName>
        <fullName evidence="10">PGG domain-containing protein</fullName>
    </recommendedName>
</protein>
<keyword evidence="12" id="KW-1185">Reference proteome</keyword>
<feature type="domain" description="PGG" evidence="10">
    <location>
        <begin position="282"/>
        <end position="332"/>
    </location>
</feature>
<evidence type="ECO:0000256" key="3">
    <source>
        <dbReference type="ARBA" id="ARBA00022737"/>
    </source>
</evidence>
<dbReference type="EMBL" id="KK914327">
    <property type="protein sequence ID" value="KDP40884.1"/>
    <property type="molecule type" value="Genomic_DNA"/>
</dbReference>
<dbReference type="PANTHER" id="PTHR24186:SF38">
    <property type="entry name" value="ANKYRIN REPEAT FAMILY PROTEIN"/>
    <property type="match status" value="1"/>
</dbReference>
<evidence type="ECO:0000256" key="1">
    <source>
        <dbReference type="ARBA" id="ARBA00004141"/>
    </source>
</evidence>
<feature type="compositionally biased region" description="Polar residues" evidence="8">
    <location>
        <begin position="999"/>
        <end position="1021"/>
    </location>
</feature>
<evidence type="ECO:0000256" key="5">
    <source>
        <dbReference type="ARBA" id="ARBA00023043"/>
    </source>
</evidence>
<name>A0A067L9U3_JATCU</name>
<dbReference type="AlphaFoldDB" id="A0A067L9U3"/>
<proteinExistence type="predicted"/>
<feature type="transmembrane region" description="Helical" evidence="9">
    <location>
        <begin position="833"/>
        <end position="853"/>
    </location>
</feature>
<evidence type="ECO:0000256" key="6">
    <source>
        <dbReference type="ARBA" id="ARBA00023136"/>
    </source>
</evidence>
<dbReference type="Proteomes" id="UP000027138">
    <property type="component" value="Unassembled WGS sequence"/>
</dbReference>
<dbReference type="STRING" id="180498.A0A067L9U3"/>
<feature type="compositionally biased region" description="Basic residues" evidence="8">
    <location>
        <begin position="697"/>
        <end position="706"/>
    </location>
</feature>
<feature type="repeat" description="ANK" evidence="7">
    <location>
        <begin position="517"/>
        <end position="549"/>
    </location>
</feature>
<dbReference type="SUPFAM" id="SSF48403">
    <property type="entry name" value="Ankyrin repeat"/>
    <property type="match status" value="2"/>
</dbReference>
<dbReference type="SMART" id="SM00248">
    <property type="entry name" value="ANK"/>
    <property type="match status" value="9"/>
</dbReference>
<evidence type="ECO:0000256" key="7">
    <source>
        <dbReference type="PROSITE-ProRule" id="PRU00023"/>
    </source>
</evidence>
<feature type="compositionally biased region" description="Basic and acidic residues" evidence="8">
    <location>
        <begin position="256"/>
        <end position="267"/>
    </location>
</feature>
<feature type="transmembrane region" description="Helical" evidence="9">
    <location>
        <begin position="291"/>
        <end position="314"/>
    </location>
</feature>
<evidence type="ECO:0000256" key="8">
    <source>
        <dbReference type="SAM" id="MobiDB-lite"/>
    </source>
</evidence>
<dbReference type="OrthoDB" id="20872at2759"/>
<evidence type="ECO:0000256" key="2">
    <source>
        <dbReference type="ARBA" id="ARBA00022692"/>
    </source>
</evidence>
<feature type="domain" description="PGG" evidence="10">
    <location>
        <begin position="824"/>
        <end position="935"/>
    </location>
</feature>
<keyword evidence="4 9" id="KW-1133">Transmembrane helix</keyword>
<feature type="region of interest" description="Disordered" evidence="8">
    <location>
        <begin position="989"/>
        <end position="1021"/>
    </location>
</feature>
<keyword evidence="3" id="KW-0677">Repeat</keyword>